<reference evidence="2" key="5">
    <citation type="journal article" date="2021" name="G3 (Bethesda)">
        <title>Aegilops tauschii genome assembly Aet v5.0 features greater sequence contiguity and improved annotation.</title>
        <authorList>
            <person name="Wang L."/>
            <person name="Zhu T."/>
            <person name="Rodriguez J.C."/>
            <person name="Deal K.R."/>
            <person name="Dubcovsky J."/>
            <person name="McGuire P.E."/>
            <person name="Lux T."/>
            <person name="Spannagl M."/>
            <person name="Mayer K.F.X."/>
            <person name="Baldrich P."/>
            <person name="Meyers B.C."/>
            <person name="Huo N."/>
            <person name="Gu Y.Q."/>
            <person name="Zhou H."/>
            <person name="Devos K.M."/>
            <person name="Bennetzen J.L."/>
            <person name="Unver T."/>
            <person name="Budak H."/>
            <person name="Gulick P.J."/>
            <person name="Galiba G."/>
            <person name="Kalapos B."/>
            <person name="Nelson D.R."/>
            <person name="Li P."/>
            <person name="You F.M."/>
            <person name="Luo M.C."/>
            <person name="Dvorak J."/>
        </authorList>
    </citation>
    <scope>NUCLEOTIDE SEQUENCE [LARGE SCALE GENOMIC DNA]</scope>
    <source>
        <strain evidence="2">cv. AL8/78</strain>
    </source>
</reference>
<dbReference type="Gramene" id="AET5Gv20158800.21">
    <property type="protein sequence ID" value="AET5Gv20158800.21"/>
    <property type="gene ID" value="AET5Gv20158800"/>
</dbReference>
<dbReference type="PANTHER" id="PTHR34553:SF4">
    <property type="entry name" value="G1_S-SPECIFIC CYCLIN-E PROTEIN"/>
    <property type="match status" value="1"/>
</dbReference>
<sequence length="188" mass="21765">MIMWPFCFIFSTMFNIANSISYPVIWFVREILAAPFRLVSCTSKFCSRDFFDDIVDLLRKTWSIGSSLYQGGSASRALALTSETTIWGSLWKDLYQILSAVRSILYGFVVFFSTCNRHRLRYPSQATAVSYLLRHYYKFMIVAIPIHHGCSQEDMVSVEVQYVILTRVQLKGICMDCVDHVCTSYYLF</sequence>
<reference evidence="2" key="3">
    <citation type="journal article" date="2017" name="Nature">
        <title>Genome sequence of the progenitor of the wheat D genome Aegilops tauschii.</title>
        <authorList>
            <person name="Luo M.C."/>
            <person name="Gu Y.Q."/>
            <person name="Puiu D."/>
            <person name="Wang H."/>
            <person name="Twardziok S.O."/>
            <person name="Deal K.R."/>
            <person name="Huo N."/>
            <person name="Zhu T."/>
            <person name="Wang L."/>
            <person name="Wang Y."/>
            <person name="McGuire P.E."/>
            <person name="Liu S."/>
            <person name="Long H."/>
            <person name="Ramasamy R.K."/>
            <person name="Rodriguez J.C."/>
            <person name="Van S.L."/>
            <person name="Yuan L."/>
            <person name="Wang Z."/>
            <person name="Xia Z."/>
            <person name="Xiao L."/>
            <person name="Anderson O.D."/>
            <person name="Ouyang S."/>
            <person name="Liang Y."/>
            <person name="Zimin A.V."/>
            <person name="Pertea G."/>
            <person name="Qi P."/>
            <person name="Bennetzen J.L."/>
            <person name="Dai X."/>
            <person name="Dawson M.W."/>
            <person name="Muller H.G."/>
            <person name="Kugler K."/>
            <person name="Rivarola-Duarte L."/>
            <person name="Spannagl M."/>
            <person name="Mayer K.F.X."/>
            <person name="Lu F.H."/>
            <person name="Bevan M.W."/>
            <person name="Leroy P."/>
            <person name="Li P."/>
            <person name="You F.M."/>
            <person name="Sun Q."/>
            <person name="Liu Z."/>
            <person name="Lyons E."/>
            <person name="Wicker T."/>
            <person name="Salzberg S.L."/>
            <person name="Devos K.M."/>
            <person name="Dvorak J."/>
        </authorList>
    </citation>
    <scope>NUCLEOTIDE SEQUENCE [LARGE SCALE GENOMIC DNA]</scope>
    <source>
        <strain evidence="2">cv. AL8/78</strain>
    </source>
</reference>
<dbReference type="STRING" id="200361.A0A453JQQ3"/>
<evidence type="ECO:0000256" key="1">
    <source>
        <dbReference type="SAM" id="SignalP"/>
    </source>
</evidence>
<reference evidence="3" key="2">
    <citation type="journal article" date="2017" name="Nat. Plants">
        <title>The Aegilops tauschii genome reveals multiple impacts of transposons.</title>
        <authorList>
            <person name="Zhao G."/>
            <person name="Zou C."/>
            <person name="Li K."/>
            <person name="Wang K."/>
            <person name="Li T."/>
            <person name="Gao L."/>
            <person name="Zhang X."/>
            <person name="Wang H."/>
            <person name="Yang Z."/>
            <person name="Liu X."/>
            <person name="Jiang W."/>
            <person name="Mao L."/>
            <person name="Kong X."/>
            <person name="Jiao Y."/>
            <person name="Jia J."/>
        </authorList>
    </citation>
    <scope>NUCLEOTIDE SEQUENCE [LARGE SCALE GENOMIC DNA]</scope>
    <source>
        <strain evidence="3">cv. AL8/78</strain>
    </source>
</reference>
<evidence type="ECO:0008006" key="4">
    <source>
        <dbReference type="Google" id="ProtNLM"/>
    </source>
</evidence>
<dbReference type="AlphaFoldDB" id="A0A453JQQ3"/>
<keyword evidence="3" id="KW-1185">Reference proteome</keyword>
<proteinExistence type="predicted"/>
<reference evidence="3" key="1">
    <citation type="journal article" date="2014" name="Science">
        <title>Ancient hybridizations among the ancestral genomes of bread wheat.</title>
        <authorList>
            <consortium name="International Wheat Genome Sequencing Consortium,"/>
            <person name="Marcussen T."/>
            <person name="Sandve S.R."/>
            <person name="Heier L."/>
            <person name="Spannagl M."/>
            <person name="Pfeifer M."/>
            <person name="Jakobsen K.S."/>
            <person name="Wulff B.B."/>
            <person name="Steuernagel B."/>
            <person name="Mayer K.F."/>
            <person name="Olsen O.A."/>
        </authorList>
    </citation>
    <scope>NUCLEOTIDE SEQUENCE [LARGE SCALE GENOMIC DNA]</scope>
    <source>
        <strain evidence="3">cv. AL8/78</strain>
    </source>
</reference>
<keyword evidence="1" id="KW-0732">Signal</keyword>
<protein>
    <recommendedName>
        <fullName evidence="4">ABC transmembrane type-1 domain-containing protein</fullName>
    </recommendedName>
</protein>
<dbReference type="Proteomes" id="UP000015105">
    <property type="component" value="Chromosome 5D"/>
</dbReference>
<dbReference type="EnsemblPlants" id="AET5Gv20158800.21">
    <property type="protein sequence ID" value="AET5Gv20158800.21"/>
    <property type="gene ID" value="AET5Gv20158800"/>
</dbReference>
<dbReference type="PANTHER" id="PTHR34553">
    <property type="entry name" value="OS05G0597400 PROTEIN"/>
    <property type="match status" value="1"/>
</dbReference>
<accession>A0A453JQQ3</accession>
<evidence type="ECO:0000313" key="3">
    <source>
        <dbReference type="Proteomes" id="UP000015105"/>
    </source>
</evidence>
<organism evidence="2 3">
    <name type="scientific">Aegilops tauschii subsp. strangulata</name>
    <name type="common">Goatgrass</name>
    <dbReference type="NCBI Taxonomy" id="200361"/>
    <lineage>
        <taxon>Eukaryota</taxon>
        <taxon>Viridiplantae</taxon>
        <taxon>Streptophyta</taxon>
        <taxon>Embryophyta</taxon>
        <taxon>Tracheophyta</taxon>
        <taxon>Spermatophyta</taxon>
        <taxon>Magnoliopsida</taxon>
        <taxon>Liliopsida</taxon>
        <taxon>Poales</taxon>
        <taxon>Poaceae</taxon>
        <taxon>BOP clade</taxon>
        <taxon>Pooideae</taxon>
        <taxon>Triticodae</taxon>
        <taxon>Triticeae</taxon>
        <taxon>Triticinae</taxon>
        <taxon>Aegilops</taxon>
    </lineage>
</organism>
<feature type="chain" id="PRO_5019100461" description="ABC transmembrane type-1 domain-containing protein" evidence="1">
    <location>
        <begin position="20"/>
        <end position="188"/>
    </location>
</feature>
<feature type="signal peptide" evidence="1">
    <location>
        <begin position="1"/>
        <end position="19"/>
    </location>
</feature>
<name>A0A453JQQ3_AEGTS</name>
<evidence type="ECO:0000313" key="2">
    <source>
        <dbReference type="EnsemblPlants" id="AET5Gv20158800.21"/>
    </source>
</evidence>
<reference evidence="2" key="4">
    <citation type="submission" date="2019-03" db="UniProtKB">
        <authorList>
            <consortium name="EnsemblPlants"/>
        </authorList>
    </citation>
    <scope>IDENTIFICATION</scope>
</reference>